<dbReference type="InterPro" id="IPR001986">
    <property type="entry name" value="Enolpyruvate_Tfrase_dom"/>
</dbReference>
<dbReference type="PROSITE" id="PS00885">
    <property type="entry name" value="EPSP_SYNTHASE_2"/>
    <property type="match status" value="1"/>
</dbReference>
<dbReference type="FunFam" id="3.65.10.10:FF:000006">
    <property type="entry name" value="3-phosphoshikimate 1-carboxyvinyltransferase"/>
    <property type="match status" value="1"/>
</dbReference>
<gene>
    <name evidence="9" type="primary">aroA</name>
    <name evidence="11" type="ORF">BOQ54_16580</name>
</gene>
<feature type="binding site" evidence="9">
    <location>
        <position position="34"/>
    </location>
    <ligand>
        <name>3-phosphoshikimate</name>
        <dbReference type="ChEBI" id="CHEBI:145989"/>
    </ligand>
</feature>
<organism evidence="11 12">
    <name type="scientific">Chelatococcus daeguensis</name>
    <dbReference type="NCBI Taxonomy" id="444444"/>
    <lineage>
        <taxon>Bacteria</taxon>
        <taxon>Pseudomonadati</taxon>
        <taxon>Pseudomonadota</taxon>
        <taxon>Alphaproteobacteria</taxon>
        <taxon>Hyphomicrobiales</taxon>
        <taxon>Chelatococcaceae</taxon>
        <taxon>Chelatococcus</taxon>
    </lineage>
</organism>
<dbReference type="FunFam" id="3.65.10.10:FF:000005">
    <property type="entry name" value="3-phosphoshikimate 1-carboxyvinyltransferase"/>
    <property type="match status" value="1"/>
</dbReference>
<comment type="similarity">
    <text evidence="3 9">Belongs to the EPSP synthase family.</text>
</comment>
<feature type="binding site" evidence="9">
    <location>
        <position position="130"/>
    </location>
    <ligand>
        <name>phosphoenolpyruvate</name>
        <dbReference type="ChEBI" id="CHEBI:58702"/>
    </ligand>
</feature>
<evidence type="ECO:0000313" key="12">
    <source>
        <dbReference type="Proteomes" id="UP000182703"/>
    </source>
</evidence>
<dbReference type="InterPro" id="IPR023193">
    <property type="entry name" value="EPSP_synthase_CS"/>
</dbReference>
<feature type="binding site" evidence="9">
    <location>
        <position position="102"/>
    </location>
    <ligand>
        <name>phosphoenolpyruvate</name>
        <dbReference type="ChEBI" id="CHEBI:58702"/>
    </ligand>
</feature>
<evidence type="ECO:0000256" key="2">
    <source>
        <dbReference type="ARBA" id="ARBA00004811"/>
    </source>
</evidence>
<dbReference type="GO" id="GO:0009423">
    <property type="term" value="P:chorismate biosynthetic process"/>
    <property type="evidence" value="ECO:0007669"/>
    <property type="project" value="UniProtKB-UniRule"/>
</dbReference>
<evidence type="ECO:0000256" key="5">
    <source>
        <dbReference type="ARBA" id="ARBA00022605"/>
    </source>
</evidence>
<dbReference type="RefSeq" id="WP_063189722.1">
    <property type="nucleotide sequence ID" value="NZ_CP018095.1"/>
</dbReference>
<comment type="subcellular location">
    <subcellularLocation>
        <location evidence="9">Cytoplasm</location>
    </subcellularLocation>
</comment>
<feature type="binding site" evidence="9">
    <location>
        <position position="29"/>
    </location>
    <ligand>
        <name>3-phosphoshikimate</name>
        <dbReference type="ChEBI" id="CHEBI:145989"/>
    </ligand>
</feature>
<dbReference type="PIRSF" id="PIRSF000505">
    <property type="entry name" value="EPSPS"/>
    <property type="match status" value="1"/>
</dbReference>
<feature type="binding site" evidence="9">
    <location>
        <position position="360"/>
    </location>
    <ligand>
        <name>phosphoenolpyruvate</name>
        <dbReference type="ChEBI" id="CHEBI:58702"/>
    </ligand>
</feature>
<evidence type="ECO:0000313" key="11">
    <source>
        <dbReference type="EMBL" id="APF38739.1"/>
    </source>
</evidence>
<name>A0AAC9JUV0_9HYPH</name>
<dbReference type="Gene3D" id="3.65.10.10">
    <property type="entry name" value="Enolpyruvate transferase domain"/>
    <property type="match status" value="2"/>
</dbReference>
<keyword evidence="7 9" id="KW-0057">Aromatic amino acid biosynthesis</keyword>
<feature type="binding site" evidence="9">
    <location>
        <position position="178"/>
    </location>
    <ligand>
        <name>3-phosphoshikimate</name>
        <dbReference type="ChEBI" id="CHEBI:145989"/>
    </ligand>
</feature>
<accession>A0AAC9JUV0</accession>
<comment type="subunit">
    <text evidence="9">Monomer.</text>
</comment>
<comment type="pathway">
    <text evidence="2 9">Metabolic intermediate biosynthesis; chorismate biosynthesis; chorismate from D-erythrose 4-phosphate and phosphoenolpyruvate: step 6/7.</text>
</comment>
<dbReference type="GO" id="GO:0009073">
    <property type="term" value="P:aromatic amino acid family biosynthetic process"/>
    <property type="evidence" value="ECO:0007669"/>
    <property type="project" value="UniProtKB-KW"/>
</dbReference>
<evidence type="ECO:0000256" key="3">
    <source>
        <dbReference type="ARBA" id="ARBA00009948"/>
    </source>
</evidence>
<keyword evidence="6 9" id="KW-0808">Transferase</keyword>
<keyword evidence="12" id="KW-1185">Reference proteome</keyword>
<evidence type="ECO:0000256" key="8">
    <source>
        <dbReference type="ARBA" id="ARBA00044633"/>
    </source>
</evidence>
<feature type="active site" description="Proton acceptor" evidence="9">
    <location>
        <position position="329"/>
    </location>
</feature>
<feature type="domain" description="Enolpyruvate transferase" evidence="10">
    <location>
        <begin position="16"/>
        <end position="435"/>
    </location>
</feature>
<dbReference type="PANTHER" id="PTHR21090">
    <property type="entry name" value="AROM/DEHYDROQUINATE SYNTHASE"/>
    <property type="match status" value="1"/>
</dbReference>
<feature type="binding site" evidence="9">
    <location>
        <position position="356"/>
    </location>
    <ligand>
        <name>3-phosphoshikimate</name>
        <dbReference type="ChEBI" id="CHEBI:145989"/>
    </ligand>
</feature>
<dbReference type="SUPFAM" id="SSF55205">
    <property type="entry name" value="EPT/RTPC-like"/>
    <property type="match status" value="1"/>
</dbReference>
<evidence type="ECO:0000256" key="4">
    <source>
        <dbReference type="ARBA" id="ARBA00022490"/>
    </source>
</evidence>
<dbReference type="InterPro" id="IPR013792">
    <property type="entry name" value="RNA3'P_cycl/enolpyr_Trfase_a/b"/>
</dbReference>
<dbReference type="PROSITE" id="PS00104">
    <property type="entry name" value="EPSP_SYNTHASE_1"/>
    <property type="match status" value="1"/>
</dbReference>
<evidence type="ECO:0000259" key="10">
    <source>
        <dbReference type="Pfam" id="PF00275"/>
    </source>
</evidence>
<comment type="caution">
    <text evidence="9">Lacks conserved residue(s) required for the propagation of feature annotation.</text>
</comment>
<evidence type="ECO:0000256" key="1">
    <source>
        <dbReference type="ARBA" id="ARBA00002174"/>
    </source>
</evidence>
<comment type="function">
    <text evidence="1 9">Catalyzes the transfer of the enolpyruvyl moiety of phosphoenolpyruvate (PEP) to the 5-hydroxyl of shikimate-3-phosphate (S3P) to produce enolpyruvyl shikimate-3-phosphate and inorganic phosphate.</text>
</comment>
<evidence type="ECO:0000256" key="9">
    <source>
        <dbReference type="HAMAP-Rule" id="MF_00210"/>
    </source>
</evidence>
<dbReference type="InterPro" id="IPR006264">
    <property type="entry name" value="EPSP_synthase"/>
</dbReference>
<comment type="catalytic activity">
    <reaction evidence="8">
        <text>3-phosphoshikimate + phosphoenolpyruvate = 5-O-(1-carboxyvinyl)-3-phosphoshikimate + phosphate</text>
        <dbReference type="Rhea" id="RHEA:21256"/>
        <dbReference type="ChEBI" id="CHEBI:43474"/>
        <dbReference type="ChEBI" id="CHEBI:57701"/>
        <dbReference type="ChEBI" id="CHEBI:58702"/>
        <dbReference type="ChEBI" id="CHEBI:145989"/>
        <dbReference type="EC" id="2.5.1.19"/>
    </reaction>
    <physiologicalReaction direction="left-to-right" evidence="8">
        <dbReference type="Rhea" id="RHEA:21257"/>
    </physiologicalReaction>
</comment>
<evidence type="ECO:0000256" key="7">
    <source>
        <dbReference type="ARBA" id="ARBA00023141"/>
    </source>
</evidence>
<feature type="binding site" evidence="9">
    <location>
        <position position="329"/>
    </location>
    <ligand>
        <name>3-phosphoshikimate</name>
        <dbReference type="ChEBI" id="CHEBI:145989"/>
    </ligand>
</feature>
<keyword evidence="5 9" id="KW-0028">Amino-acid biosynthesis</keyword>
<dbReference type="Proteomes" id="UP000182703">
    <property type="component" value="Chromosome"/>
</dbReference>
<dbReference type="Pfam" id="PF00275">
    <property type="entry name" value="EPSP_synthase"/>
    <property type="match status" value="1"/>
</dbReference>
<dbReference type="AlphaFoldDB" id="A0AAC9JUV0"/>
<dbReference type="NCBIfam" id="TIGR01356">
    <property type="entry name" value="aroA"/>
    <property type="match status" value="1"/>
</dbReference>
<dbReference type="KEGG" id="cdq:BOQ54_16580"/>
<feature type="binding site" evidence="9">
    <location>
        <position position="402"/>
    </location>
    <ligand>
        <name>phosphoenolpyruvate</name>
        <dbReference type="ChEBI" id="CHEBI:58702"/>
    </ligand>
</feature>
<dbReference type="EC" id="2.5.1.19" evidence="9"/>
<dbReference type="GO" id="GO:0008652">
    <property type="term" value="P:amino acid biosynthetic process"/>
    <property type="evidence" value="ECO:0007669"/>
    <property type="project" value="UniProtKB-KW"/>
</dbReference>
<keyword evidence="4 9" id="KW-0963">Cytoplasm</keyword>
<proteinExistence type="inferred from homology"/>
<feature type="binding site" evidence="9">
    <location>
        <position position="178"/>
    </location>
    <ligand>
        <name>phosphoenolpyruvate</name>
        <dbReference type="ChEBI" id="CHEBI:58702"/>
    </ligand>
</feature>
<sequence>MSSHSATPQPLIARRGASLAGRLRVPGDKSISHRSLIFGLLSAGETAISGLLEGEDVLRTADAARALGADVERLGEGRWRVRGVGIGGLSRPAGVLDFGNAGTGSRLMMGVVGGHPITATFDGDASLRKRPMRRILDPLVKMGARVVSEAEGGRCPITLEGARETVPIVYETPVASAQIKSAVLLAGLNAPGRTTVVENEASRDHTERMLRHFGAEVSVEPHGIHGRRITVVGHPELTARPVVVPADPSSAAFPLVAALIVPGSDIVLEGVMMNPLRTGLVTTLMEMGADIAVLDRREEGGEDVADLRVRAGTLKGIDVPAERAPSMIDEYPILAVAAAFAEGETVMRGLHELRVKESDRLEAVLAGLRAAGVDAEIAGDDLIVRGGRVPGGGTAATHLDHRIAMSFLVLGLASEKPMQVDDGTMIATSFPTFVPLMHGLGADIG</sequence>
<dbReference type="InterPro" id="IPR036968">
    <property type="entry name" value="Enolpyruvate_Tfrase_sf"/>
</dbReference>
<dbReference type="GO" id="GO:0003866">
    <property type="term" value="F:3-phosphoshikimate 1-carboxyvinyltransferase activity"/>
    <property type="evidence" value="ECO:0007669"/>
    <property type="project" value="UniProtKB-UniRule"/>
</dbReference>
<dbReference type="EMBL" id="CP018095">
    <property type="protein sequence ID" value="APF38739.1"/>
    <property type="molecule type" value="Genomic_DNA"/>
</dbReference>
<dbReference type="PANTHER" id="PTHR21090:SF5">
    <property type="entry name" value="PENTAFUNCTIONAL AROM POLYPEPTIDE"/>
    <property type="match status" value="1"/>
</dbReference>
<protein>
    <recommendedName>
        <fullName evidence="9">3-phosphoshikimate 1-carboxyvinyltransferase</fullName>
        <ecNumber evidence="9">2.5.1.19</ecNumber>
    </recommendedName>
    <alternativeName>
        <fullName evidence="9">5-enolpyruvylshikimate-3-phosphate synthase</fullName>
        <shortName evidence="9">EPSP synthase</shortName>
        <shortName evidence="9">EPSPS</shortName>
    </alternativeName>
</protein>
<dbReference type="GO" id="GO:0005737">
    <property type="term" value="C:cytoplasm"/>
    <property type="evidence" value="ECO:0007669"/>
    <property type="project" value="UniProtKB-SubCell"/>
</dbReference>
<dbReference type="HAMAP" id="MF_00210">
    <property type="entry name" value="EPSP_synth"/>
    <property type="match status" value="1"/>
</dbReference>
<evidence type="ECO:0000256" key="6">
    <source>
        <dbReference type="ARBA" id="ARBA00022679"/>
    </source>
</evidence>
<feature type="binding site" evidence="9">
    <location>
        <position position="176"/>
    </location>
    <ligand>
        <name>3-phosphoshikimate</name>
        <dbReference type="ChEBI" id="CHEBI:145989"/>
    </ligand>
</feature>
<feature type="binding site" evidence="9">
    <location>
        <position position="30"/>
    </location>
    <ligand>
        <name>3-phosphoshikimate</name>
        <dbReference type="ChEBI" id="CHEBI:145989"/>
    </ligand>
</feature>
<reference evidence="11 12" key="1">
    <citation type="submission" date="2016-11" db="EMBL/GenBank/DDBJ databases">
        <title>Complete genome sequence of the aerobically denitrifying bacterium Chelatococcus daeguensis TAD1.</title>
        <authorList>
            <person name="Yang Y."/>
            <person name="Huang S."/>
            <person name="Lin E."/>
        </authorList>
    </citation>
    <scope>NUCLEOTIDE SEQUENCE [LARGE SCALE GENOMIC DNA]</scope>
    <source>
        <strain evidence="11 12">TAD1</strain>
    </source>
</reference>
<feature type="binding site" evidence="9">
    <location>
        <position position="29"/>
    </location>
    <ligand>
        <name>phosphoenolpyruvate</name>
        <dbReference type="ChEBI" id="CHEBI:58702"/>
    </ligand>
</feature>
<dbReference type="CDD" id="cd01556">
    <property type="entry name" value="EPSP_synthase"/>
    <property type="match status" value="1"/>
</dbReference>